<dbReference type="OrthoDB" id="439808at2759"/>
<sequence>MFSALLRTQLLATARVARPASRNLSALAASRVLPTATRMVASRTFTQSAVAAQNSPRNPPSSIMYLANLPWSTTEEELRELLSEFGQVVEVRLPSSADGRPRGFAHISFASQSEAESAVNSALEEPLHLNGRDLFADFAQQRRDAMAPQPMNKLFFQGFQGDEEALRQVLAEHNDEIVSIFFLRDSVTGQHLQNGFIEFETTPQATEVLDSFADSDVFKLAYARPKRERKEQDRRPRRYDNGNNNDRQRGGSYSKRDWQPRD</sequence>
<dbReference type="InterPro" id="IPR000504">
    <property type="entry name" value="RRM_dom"/>
</dbReference>
<feature type="region of interest" description="Disordered" evidence="2">
    <location>
        <begin position="223"/>
        <end position="262"/>
    </location>
</feature>
<proteinExistence type="predicted"/>
<evidence type="ECO:0000259" key="3">
    <source>
        <dbReference type="PROSITE" id="PS50102"/>
    </source>
</evidence>
<evidence type="ECO:0000313" key="5">
    <source>
        <dbReference type="Proteomes" id="UP000567179"/>
    </source>
</evidence>
<dbReference type="PANTHER" id="PTHR15241:SF304">
    <property type="entry name" value="RRM DOMAIN-CONTAINING PROTEIN"/>
    <property type="match status" value="1"/>
</dbReference>
<dbReference type="AlphaFoldDB" id="A0A8H5FA74"/>
<dbReference type="Gene3D" id="3.30.70.330">
    <property type="match status" value="2"/>
</dbReference>
<dbReference type="GO" id="GO:0003723">
    <property type="term" value="F:RNA binding"/>
    <property type="evidence" value="ECO:0007669"/>
    <property type="project" value="UniProtKB-UniRule"/>
</dbReference>
<feature type="compositionally biased region" description="Basic and acidic residues" evidence="2">
    <location>
        <begin position="228"/>
        <end position="262"/>
    </location>
</feature>
<dbReference type="PANTHER" id="PTHR15241">
    <property type="entry name" value="TRANSFORMER-2-RELATED"/>
    <property type="match status" value="1"/>
</dbReference>
<dbReference type="Pfam" id="PF00076">
    <property type="entry name" value="RRM_1"/>
    <property type="match status" value="1"/>
</dbReference>
<dbReference type="SUPFAM" id="SSF54928">
    <property type="entry name" value="RNA-binding domain, RBD"/>
    <property type="match status" value="2"/>
</dbReference>
<evidence type="ECO:0000313" key="4">
    <source>
        <dbReference type="EMBL" id="KAF5329429.1"/>
    </source>
</evidence>
<name>A0A8H5FA74_9AGAR</name>
<gene>
    <name evidence="4" type="ORF">D9619_009184</name>
</gene>
<dbReference type="Proteomes" id="UP000567179">
    <property type="component" value="Unassembled WGS sequence"/>
</dbReference>
<dbReference type="InterPro" id="IPR012677">
    <property type="entry name" value="Nucleotide-bd_a/b_plait_sf"/>
</dbReference>
<dbReference type="InterPro" id="IPR035979">
    <property type="entry name" value="RBD_domain_sf"/>
</dbReference>
<dbReference type="PROSITE" id="PS50102">
    <property type="entry name" value="RRM"/>
    <property type="match status" value="2"/>
</dbReference>
<reference evidence="4 5" key="1">
    <citation type="journal article" date="2020" name="ISME J.">
        <title>Uncovering the hidden diversity of litter-decomposition mechanisms in mushroom-forming fungi.</title>
        <authorList>
            <person name="Floudas D."/>
            <person name="Bentzer J."/>
            <person name="Ahren D."/>
            <person name="Johansson T."/>
            <person name="Persson P."/>
            <person name="Tunlid A."/>
        </authorList>
    </citation>
    <scope>NUCLEOTIDE SEQUENCE [LARGE SCALE GENOMIC DNA]</scope>
    <source>
        <strain evidence="4 5">CBS 101986</strain>
    </source>
</reference>
<keyword evidence="5" id="KW-1185">Reference proteome</keyword>
<feature type="domain" description="RRM" evidence="3">
    <location>
        <begin position="62"/>
        <end position="141"/>
    </location>
</feature>
<accession>A0A8H5FA74</accession>
<protein>
    <recommendedName>
        <fullName evidence="3">RRM domain-containing protein</fullName>
    </recommendedName>
</protein>
<feature type="domain" description="RRM" evidence="3">
    <location>
        <begin position="152"/>
        <end position="225"/>
    </location>
</feature>
<comment type="caution">
    <text evidence="4">The sequence shown here is derived from an EMBL/GenBank/DDBJ whole genome shotgun (WGS) entry which is preliminary data.</text>
</comment>
<dbReference type="EMBL" id="JAACJJ010000002">
    <property type="protein sequence ID" value="KAF5329429.1"/>
    <property type="molecule type" value="Genomic_DNA"/>
</dbReference>
<evidence type="ECO:0000256" key="1">
    <source>
        <dbReference type="PROSITE-ProRule" id="PRU00176"/>
    </source>
</evidence>
<evidence type="ECO:0000256" key="2">
    <source>
        <dbReference type="SAM" id="MobiDB-lite"/>
    </source>
</evidence>
<dbReference type="SMART" id="SM00360">
    <property type="entry name" value="RRM"/>
    <property type="match status" value="2"/>
</dbReference>
<organism evidence="4 5">
    <name type="scientific">Psilocybe cf. subviscida</name>
    <dbReference type="NCBI Taxonomy" id="2480587"/>
    <lineage>
        <taxon>Eukaryota</taxon>
        <taxon>Fungi</taxon>
        <taxon>Dikarya</taxon>
        <taxon>Basidiomycota</taxon>
        <taxon>Agaricomycotina</taxon>
        <taxon>Agaricomycetes</taxon>
        <taxon>Agaricomycetidae</taxon>
        <taxon>Agaricales</taxon>
        <taxon>Agaricineae</taxon>
        <taxon>Strophariaceae</taxon>
        <taxon>Psilocybe</taxon>
    </lineage>
</organism>
<keyword evidence="1" id="KW-0694">RNA-binding</keyword>